<feature type="domain" description="Cupin type-2" evidence="1">
    <location>
        <begin position="49"/>
        <end position="105"/>
    </location>
</feature>
<dbReference type="OrthoDB" id="9798585at2"/>
<reference evidence="3" key="1">
    <citation type="submission" date="2017-02" db="EMBL/GenBank/DDBJ databases">
        <authorList>
            <person name="Daims H."/>
        </authorList>
    </citation>
    <scope>NUCLEOTIDE SEQUENCE [LARGE SCALE GENOMIC DNA]</scope>
</reference>
<dbReference type="Proteomes" id="UP000195442">
    <property type="component" value="Unassembled WGS sequence"/>
</dbReference>
<dbReference type="EMBL" id="FUKJ01000127">
    <property type="protein sequence ID" value="SJM91229.1"/>
    <property type="molecule type" value="Genomic_DNA"/>
</dbReference>
<dbReference type="RefSeq" id="WP_087146449.1">
    <property type="nucleotide sequence ID" value="NZ_FUKJ01000127.1"/>
</dbReference>
<name>A0A1R4H4T3_9GAMM</name>
<evidence type="ECO:0000313" key="3">
    <source>
        <dbReference type="Proteomes" id="UP000195442"/>
    </source>
</evidence>
<dbReference type="Gene3D" id="2.60.120.10">
    <property type="entry name" value="Jelly Rolls"/>
    <property type="match status" value="1"/>
</dbReference>
<dbReference type="InterPro" id="IPR011051">
    <property type="entry name" value="RmlC_Cupin_sf"/>
</dbReference>
<dbReference type="Pfam" id="PF07883">
    <property type="entry name" value="Cupin_2"/>
    <property type="match status" value="1"/>
</dbReference>
<organism evidence="2 3">
    <name type="scientific">Crenothrix polyspora</name>
    <dbReference type="NCBI Taxonomy" id="360316"/>
    <lineage>
        <taxon>Bacteria</taxon>
        <taxon>Pseudomonadati</taxon>
        <taxon>Pseudomonadota</taxon>
        <taxon>Gammaproteobacteria</taxon>
        <taxon>Methylococcales</taxon>
        <taxon>Crenotrichaceae</taxon>
        <taxon>Crenothrix</taxon>
    </lineage>
</organism>
<protein>
    <recommendedName>
        <fullName evidence="1">Cupin type-2 domain-containing protein</fullName>
    </recommendedName>
</protein>
<dbReference type="AlphaFoldDB" id="A0A1R4H4T3"/>
<sequence length="108" mass="12556">MLSATNIFKDIPEQFREELFETLLRSDNIHIERIVSRGHATPTGQWYDQAWDEWVILLQGQAVLRYQAGDASITLNPGDYLLIPAHTKHRVEWTLPDVDSVWLAIHLY</sequence>
<evidence type="ECO:0000313" key="2">
    <source>
        <dbReference type="EMBL" id="SJM91229.1"/>
    </source>
</evidence>
<proteinExistence type="predicted"/>
<gene>
    <name evidence="2" type="ORF">CRENPOLYSF2_2120002</name>
</gene>
<dbReference type="SUPFAM" id="SSF51182">
    <property type="entry name" value="RmlC-like cupins"/>
    <property type="match status" value="1"/>
</dbReference>
<dbReference type="CDD" id="cd06981">
    <property type="entry name" value="cupin_reut_a1446"/>
    <property type="match status" value="1"/>
</dbReference>
<accession>A0A1R4H4T3</accession>
<dbReference type="InterPro" id="IPR014710">
    <property type="entry name" value="RmlC-like_jellyroll"/>
</dbReference>
<evidence type="ECO:0000259" key="1">
    <source>
        <dbReference type="Pfam" id="PF07883"/>
    </source>
</evidence>
<dbReference type="InterPro" id="IPR013096">
    <property type="entry name" value="Cupin_2"/>
</dbReference>
<keyword evidence="3" id="KW-1185">Reference proteome</keyword>